<dbReference type="EMBL" id="SRLO01000001">
    <property type="protein sequence ID" value="TNN89441.1"/>
    <property type="molecule type" value="Genomic_DNA"/>
</dbReference>
<evidence type="ECO:0000313" key="2">
    <source>
        <dbReference type="EMBL" id="TNN89441.1"/>
    </source>
</evidence>
<feature type="region of interest" description="Disordered" evidence="1">
    <location>
        <begin position="155"/>
        <end position="180"/>
    </location>
</feature>
<feature type="compositionally biased region" description="Basic and acidic residues" evidence="1">
    <location>
        <begin position="264"/>
        <end position="278"/>
    </location>
</feature>
<dbReference type="GO" id="GO:0010457">
    <property type="term" value="P:centriole-centriole cohesion"/>
    <property type="evidence" value="ECO:0007669"/>
    <property type="project" value="TreeGrafter"/>
</dbReference>
<dbReference type="GO" id="GO:0005813">
    <property type="term" value="C:centrosome"/>
    <property type="evidence" value="ECO:0007669"/>
    <property type="project" value="TreeGrafter"/>
</dbReference>
<reference evidence="2 3" key="1">
    <citation type="submission" date="2019-03" db="EMBL/GenBank/DDBJ databases">
        <title>First draft genome of Liparis tanakae, snailfish: a comprehensive survey of snailfish specific genes.</title>
        <authorList>
            <person name="Kim W."/>
            <person name="Song I."/>
            <person name="Jeong J.-H."/>
            <person name="Kim D."/>
            <person name="Kim S."/>
            <person name="Ryu S."/>
            <person name="Song J.Y."/>
            <person name="Lee S.K."/>
        </authorList>
    </citation>
    <scope>NUCLEOTIDE SEQUENCE [LARGE SCALE GENOMIC DNA]</scope>
    <source>
        <tissue evidence="2">Muscle</tissue>
    </source>
</reference>
<dbReference type="InterPro" id="IPR038810">
    <property type="entry name" value="CNTLN"/>
</dbReference>
<dbReference type="OrthoDB" id="10011458at2759"/>
<protein>
    <submittedName>
        <fullName evidence="2">Centlein</fullName>
    </submittedName>
</protein>
<evidence type="ECO:0000256" key="1">
    <source>
        <dbReference type="SAM" id="MobiDB-lite"/>
    </source>
</evidence>
<comment type="caution">
    <text evidence="2">The sequence shown here is derived from an EMBL/GenBank/DDBJ whole genome shotgun (WGS) entry which is preliminary data.</text>
</comment>
<dbReference type="PANTHER" id="PTHR18957">
    <property type="entry name" value="CENTLEIN"/>
    <property type="match status" value="1"/>
</dbReference>
<dbReference type="Proteomes" id="UP000314294">
    <property type="component" value="Unassembled WGS sequence"/>
</dbReference>
<sequence length="438" mass="49884">MVPGPACEKHCIPITLPPNMSPKDDTRILVLEEQVTSLSDELMQCQADKEFVWSLWKQLQVANPDLTQAVSLVVEREKHKAEIKDRKVLEILQSKDYKIQELEQKVTWQQQEINNSGQRRTAVDEESALTKKELTALREQLVDTSQELKELEEELHNAGQELSSLKSHSSGLTARLSSKEKEVAAKEGQLHQLRGEFAEVQTLYRQSTEHAAEQSHLIKQLEGLNLDTQKVLRNQEEAHTADTSSCQRAVMSEQVDAAAQRSSPDSDRAPSRGSDQRRSTSSVGGQQGAPVQRSRSLSPASSVELVSRRRRGAEQRMRDLEKLLQLKTEENEELKRAHDTRRERLCLIQTHYKAVRGQLKEMEKSNGLTPSQSQSRQKVHWLISMQVLRHEDSEAVWNELAYLKNLTRKLSIENFHRALHIIPSQQGPKQDHETLGSF</sequence>
<dbReference type="AlphaFoldDB" id="A0A4Z2JHQ5"/>
<dbReference type="PANTHER" id="PTHR18957:SF0">
    <property type="entry name" value="CENTLEIN"/>
    <property type="match status" value="1"/>
</dbReference>
<gene>
    <name evidence="2" type="primary">CNTLN</name>
    <name evidence="2" type="ORF">EYF80_000044</name>
</gene>
<feature type="region of interest" description="Disordered" evidence="1">
    <location>
        <begin position="236"/>
        <end position="312"/>
    </location>
</feature>
<keyword evidence="3" id="KW-1185">Reference proteome</keyword>
<proteinExistence type="predicted"/>
<accession>A0A4Z2JHQ5</accession>
<evidence type="ECO:0000313" key="3">
    <source>
        <dbReference type="Proteomes" id="UP000314294"/>
    </source>
</evidence>
<feature type="compositionally biased region" description="Polar residues" evidence="1">
    <location>
        <begin position="160"/>
        <end position="176"/>
    </location>
</feature>
<name>A0A4Z2JHQ5_9TELE</name>
<dbReference type="GO" id="GO:0005814">
    <property type="term" value="C:centriole"/>
    <property type="evidence" value="ECO:0007669"/>
    <property type="project" value="TreeGrafter"/>
</dbReference>
<organism evidence="2 3">
    <name type="scientific">Liparis tanakae</name>
    <name type="common">Tanaka's snailfish</name>
    <dbReference type="NCBI Taxonomy" id="230148"/>
    <lineage>
        <taxon>Eukaryota</taxon>
        <taxon>Metazoa</taxon>
        <taxon>Chordata</taxon>
        <taxon>Craniata</taxon>
        <taxon>Vertebrata</taxon>
        <taxon>Euteleostomi</taxon>
        <taxon>Actinopterygii</taxon>
        <taxon>Neopterygii</taxon>
        <taxon>Teleostei</taxon>
        <taxon>Neoteleostei</taxon>
        <taxon>Acanthomorphata</taxon>
        <taxon>Eupercaria</taxon>
        <taxon>Perciformes</taxon>
        <taxon>Cottioidei</taxon>
        <taxon>Cottales</taxon>
        <taxon>Liparidae</taxon>
        <taxon>Liparis</taxon>
    </lineage>
</organism>
<dbReference type="Gene3D" id="1.20.5.340">
    <property type="match status" value="1"/>
</dbReference>